<dbReference type="InterPro" id="IPR018712">
    <property type="entry name" value="Tle1-like_cat"/>
</dbReference>
<evidence type="ECO:0000259" key="1">
    <source>
        <dbReference type="Pfam" id="PF09994"/>
    </source>
</evidence>
<proteinExistence type="predicted"/>
<feature type="domain" description="T6SS Phospholipase effector Tle1-like catalytic" evidence="1">
    <location>
        <begin position="384"/>
        <end position="693"/>
    </location>
</feature>
<name>A0A1X6N4J6_9APHY</name>
<dbReference type="InterPro" id="IPR011989">
    <property type="entry name" value="ARM-like"/>
</dbReference>
<dbReference type="RefSeq" id="XP_024340318.1">
    <property type="nucleotide sequence ID" value="XM_024478874.1"/>
</dbReference>
<dbReference type="Proteomes" id="UP000194127">
    <property type="component" value="Unassembled WGS sequence"/>
</dbReference>
<keyword evidence="3" id="KW-1185">Reference proteome</keyword>
<accession>A0A1X6N4J6</accession>
<protein>
    <recommendedName>
        <fullName evidence="1">T6SS Phospholipase effector Tle1-like catalytic domain-containing protein</fullName>
    </recommendedName>
</protein>
<dbReference type="SUPFAM" id="SSF48371">
    <property type="entry name" value="ARM repeat"/>
    <property type="match status" value="2"/>
</dbReference>
<evidence type="ECO:0000313" key="2">
    <source>
        <dbReference type="EMBL" id="OSX63524.1"/>
    </source>
</evidence>
<dbReference type="PANTHER" id="PTHR33840:SF2">
    <property type="entry name" value="TLE1 PHOSPHOLIPASE DOMAIN-CONTAINING PROTEIN"/>
    <property type="match status" value="1"/>
</dbReference>
<dbReference type="SUPFAM" id="SSF53474">
    <property type="entry name" value="alpha/beta-Hydrolases"/>
    <property type="match status" value="1"/>
</dbReference>
<dbReference type="EMBL" id="KZ110595">
    <property type="protein sequence ID" value="OSX63524.1"/>
    <property type="molecule type" value="Genomic_DNA"/>
</dbReference>
<dbReference type="Gene3D" id="1.25.10.10">
    <property type="entry name" value="Leucine-rich Repeat Variant"/>
    <property type="match status" value="1"/>
</dbReference>
<dbReference type="STRING" id="670580.A0A1X6N4J6"/>
<dbReference type="InterPro" id="IPR016024">
    <property type="entry name" value="ARM-type_fold"/>
</dbReference>
<gene>
    <name evidence="2" type="ORF">POSPLADRAFT_1045843</name>
</gene>
<dbReference type="OrthoDB" id="538223at2759"/>
<sequence>MAQLLPQRAYEGGQGPQLSKFLSCFDLADCPALGISLELLEQCPWIVQSQLVDADLPAFPGMDSEKASVRIEILGYEPWGHQMRIRKGGKPLTIGEAAVKLTGLMKRACKELRVRDGEPAWCEKIAFKDLFLVSLHRVSHASVQYVSILPHRCVDEFAYRNKTTFAEWQRAIIEYRSIEWNRSESWLVPRPYKTTLPNNFEVREVLFAEGMNLTEGMPSEVVIAVHWKIAHSTVSALMLKSKSKCASQGVIPSIHSHINLAKGRAWQQDSQINPVGHCSFGGRHQNHMSLHDAEGLHRMSLPLHGKWPGDPLVQNHRPIVSYKLKAQAMPYGQAKDSAHRLLRSHFEQIKQVRTAEQYRATYHGQEEAETKTLCSMCGATDAGRRLVVALDGTSNQFGSKNSNVVELYARIEKVDNQLTYYNSGIGTYANMASTSWWRLTKRYLRSWREVMIGWDFEKPILAAYRWLSEHYRPGDQIFLFGFSRGAYQARILSGMIEVVGLIQAGNEEQIPFAFELYAASAEDSKLTHIGLGNRGLSARQKNIIEEERNRLQKNRQRASVFKKAFSRDGVKVHFVGVWDTVSSIGVFRSSKDLPKTHTTDHVCYFRHALALDERRVKYSPEDVCRSAYIRAGRSEGPHTDTPVSHLSYPQDEEQIDRVKEVWFPGCHSDVGGGNEPNMKLSLKRPPAIWMANEAQAKGLILSAPDGGWDQERIHTDLLPKESLRGKWWVLELIPYLSRSEDFPAPQPRIIPHLGAHRFIYPGQKIHLSVTLQHDYSPKAQFLPEYAKRSWQEIIGSYILDSEGAGENLVLLRESAILRDSSLSRDIFELDFYDITVAKTFVRQLYSTDTNSIKRGLDAISLFVHNSSWTSAITQADDHIGLRLFAILSDRESPEAMSNAALDTVMQLADHEYGKAILWEDDIPARLATLIDKSEICTPSFKSKLIQAFLLLYTDRKVVPECEISVETEGIEHPNILSVYDHFAPRYYGPGAIEKLMRALLYLFDKQYKQAIDFTLHKIPSYPKLHCLIVSSRIQQRHVEIVKGPRTQRWHVSQGSILLYFYAIYELRPLVTIRIIVIENQADFLEVLLAEAGFTLRRVVDTVDTAHSTMLIGKKIIGPAVNTLISKIFTKNAVPDYASFMNLHNPNHEFDTLINNPTNASFSKFIRTAFHELGASNIEHTFGEVDVLLWASLFFSSLERPVKLDYLQLIVSTFSTKGFEITLAKLVEGGGSTARYFVSTFSHFMEYDHLRQNKHWMDVLDVICNQFPKGATETQVVATSTLIRLAGTHDRVRQELRSAGFIRALSRSLQLKMNRHTEVGACVDLLHSLMQFGAHEDSTPDILQDSVLNAPMTILEGTNVELWGTASMVLETFARSSGLRDQMLKRNSVDWLLDLTSQPKRVVTGSLLRIVGVLTEYGHFNKVQLVFNVWRTDVEL</sequence>
<dbReference type="InterPro" id="IPR029058">
    <property type="entry name" value="AB_hydrolase_fold"/>
</dbReference>
<evidence type="ECO:0000313" key="3">
    <source>
        <dbReference type="Proteomes" id="UP000194127"/>
    </source>
</evidence>
<dbReference type="PANTHER" id="PTHR33840">
    <property type="match status" value="1"/>
</dbReference>
<dbReference type="Pfam" id="PF09994">
    <property type="entry name" value="T6SS_Tle1-like_cat"/>
    <property type="match status" value="1"/>
</dbReference>
<organism evidence="2 3">
    <name type="scientific">Postia placenta MAD-698-R-SB12</name>
    <dbReference type="NCBI Taxonomy" id="670580"/>
    <lineage>
        <taxon>Eukaryota</taxon>
        <taxon>Fungi</taxon>
        <taxon>Dikarya</taxon>
        <taxon>Basidiomycota</taxon>
        <taxon>Agaricomycotina</taxon>
        <taxon>Agaricomycetes</taxon>
        <taxon>Polyporales</taxon>
        <taxon>Adustoporiaceae</taxon>
        <taxon>Rhodonia</taxon>
    </lineage>
</organism>
<dbReference type="GeneID" id="36323824"/>
<reference evidence="2 3" key="1">
    <citation type="submission" date="2017-04" db="EMBL/GenBank/DDBJ databases">
        <title>Genome Sequence of the Model Brown-Rot Fungus Postia placenta SB12.</title>
        <authorList>
            <consortium name="DOE Joint Genome Institute"/>
            <person name="Gaskell J."/>
            <person name="Kersten P."/>
            <person name="Larrondo L.F."/>
            <person name="Canessa P."/>
            <person name="Martinez D."/>
            <person name="Hibbett D."/>
            <person name="Schmoll M."/>
            <person name="Kubicek C.P."/>
            <person name="Martinez A.T."/>
            <person name="Yadav J."/>
            <person name="Master E."/>
            <person name="Magnuson J.K."/>
            <person name="James T."/>
            <person name="Yaver D."/>
            <person name="Berka R."/>
            <person name="Labutti K."/>
            <person name="Lipzen A."/>
            <person name="Aerts A."/>
            <person name="Barry K."/>
            <person name="Henrissat B."/>
            <person name="Blanchette R."/>
            <person name="Grigoriev I."/>
            <person name="Cullen D."/>
        </authorList>
    </citation>
    <scope>NUCLEOTIDE SEQUENCE [LARGE SCALE GENOMIC DNA]</scope>
    <source>
        <strain evidence="2 3">MAD-698-R-SB12</strain>
    </source>
</reference>